<sequence>MSNEGIAAGRILPRAALPERCRSRLSSKAGQARRLFKKPFTFRRYSAYFDIIPQLPAASTAKTEFHIHP</sequence>
<feature type="non-terminal residue" evidence="1">
    <location>
        <position position="69"/>
    </location>
</feature>
<dbReference type="EMBL" id="JAUDCL010000044">
    <property type="protein sequence ID" value="MDM8202535.1"/>
    <property type="molecule type" value="Genomic_DNA"/>
</dbReference>
<comment type="caution">
    <text evidence="1">The sequence shown here is derived from an EMBL/GenBank/DDBJ whole genome shotgun (WGS) entry which is preliminary data.</text>
</comment>
<protein>
    <submittedName>
        <fullName evidence="1">Uncharacterized protein</fullName>
    </submittedName>
</protein>
<reference evidence="1 2" key="3">
    <citation type="submission" date="2023-06" db="EMBL/GenBank/DDBJ databases">
        <authorList>
            <person name="Zeman M."/>
            <person name="Kubasova T."/>
            <person name="Jahodarova E."/>
            <person name="Nykrynova M."/>
            <person name="Rychlik I."/>
        </authorList>
    </citation>
    <scope>NUCLEOTIDE SEQUENCE [LARGE SCALE GENOMIC DNA]</scope>
    <source>
        <strain evidence="1 2">ET340</strain>
    </source>
</reference>
<dbReference type="RefSeq" id="WP_289600787.1">
    <property type="nucleotide sequence ID" value="NZ_JAUDCL010000044.1"/>
</dbReference>
<dbReference type="Proteomes" id="UP001529380">
    <property type="component" value="Unassembled WGS sequence"/>
</dbReference>
<reference evidence="2" key="1">
    <citation type="submission" date="2023-06" db="EMBL/GenBank/DDBJ databases">
        <title>Identification and characterization of horizontal gene transfer across gut microbiota members of farm animals based on homology search.</title>
        <authorList>
            <person name="Zeman M."/>
            <person name="Kubasova T."/>
            <person name="Jahodarova E."/>
            <person name="Nykrynova M."/>
            <person name="Rychlik I."/>
        </authorList>
    </citation>
    <scope>NUCLEOTIDE SEQUENCE [LARGE SCALE GENOMIC DNA]</scope>
    <source>
        <strain evidence="2">ET340</strain>
    </source>
</reference>
<accession>A0ABT7UWD0</accession>
<proteinExistence type="predicted"/>
<evidence type="ECO:0000313" key="1">
    <source>
        <dbReference type="EMBL" id="MDM8202535.1"/>
    </source>
</evidence>
<evidence type="ECO:0000313" key="2">
    <source>
        <dbReference type="Proteomes" id="UP001529380"/>
    </source>
</evidence>
<keyword evidence="2" id="KW-1185">Reference proteome</keyword>
<reference evidence="1 2" key="2">
    <citation type="submission" date="2023-06" db="EMBL/GenBank/DDBJ databases">
        <title>Identification and characterization of horizontal gene transfer across gut microbiota members of farm animals based on homology search.</title>
        <authorList>
            <person name="Schwarzerova J."/>
            <person name="Nykrynova M."/>
            <person name="Jureckova K."/>
            <person name="Cejkova D."/>
            <person name="Rychlik I."/>
        </authorList>
    </citation>
    <scope>NUCLEOTIDE SEQUENCE [LARGE SCALE GENOMIC DNA]</scope>
    <source>
        <strain evidence="1 2">ET340</strain>
    </source>
</reference>
<organism evidence="1 2">
    <name type="scientific">Allofournierella massiliensis</name>
    <dbReference type="NCBI Taxonomy" id="1650663"/>
    <lineage>
        <taxon>Bacteria</taxon>
        <taxon>Bacillati</taxon>
        <taxon>Bacillota</taxon>
        <taxon>Clostridia</taxon>
        <taxon>Eubacteriales</taxon>
        <taxon>Oscillospiraceae</taxon>
        <taxon>Allofournierella</taxon>
    </lineage>
</organism>
<name>A0ABT7UWD0_9FIRM</name>
<gene>
    <name evidence="1" type="ORF">QUW08_14715</name>
</gene>